<gene>
    <name evidence="17" type="primary">MADCAM1</name>
    <name evidence="17" type="synonym">LOC100597148</name>
</gene>
<dbReference type="InterPro" id="IPR015169">
    <property type="entry name" value="Adhes-Ig-like"/>
</dbReference>
<evidence type="ECO:0000256" key="14">
    <source>
        <dbReference type="SAM" id="Phobius"/>
    </source>
</evidence>
<dbReference type="GO" id="GO:0098640">
    <property type="term" value="F:integrin binding involved in cell-matrix adhesion"/>
    <property type="evidence" value="ECO:0007669"/>
    <property type="project" value="Ensembl"/>
</dbReference>
<dbReference type="GO" id="GO:2000403">
    <property type="term" value="P:positive regulation of lymphocyte migration"/>
    <property type="evidence" value="ECO:0007669"/>
    <property type="project" value="InterPro"/>
</dbReference>
<evidence type="ECO:0000259" key="16">
    <source>
        <dbReference type="PROSITE" id="PS50835"/>
    </source>
</evidence>
<dbReference type="FunCoup" id="G1QIQ3">
    <property type="interactions" value="382"/>
</dbReference>
<protein>
    <recommendedName>
        <fullName evidence="12">Mucosal addressin cell adhesion molecule 1</fullName>
    </recommendedName>
</protein>
<feature type="compositionally biased region" description="Pro residues" evidence="13">
    <location>
        <begin position="237"/>
        <end position="251"/>
    </location>
</feature>
<evidence type="ECO:0000313" key="18">
    <source>
        <dbReference type="Proteomes" id="UP000001073"/>
    </source>
</evidence>
<keyword evidence="4 15" id="KW-0732">Signal</keyword>
<dbReference type="GO" id="GO:0007229">
    <property type="term" value="P:integrin-mediated signaling pathway"/>
    <property type="evidence" value="ECO:0007669"/>
    <property type="project" value="Ensembl"/>
</dbReference>
<accession>G1QIQ3</accession>
<feature type="compositionally biased region" description="Low complexity" evidence="13">
    <location>
        <begin position="252"/>
        <end position="263"/>
    </location>
</feature>
<evidence type="ECO:0000256" key="3">
    <source>
        <dbReference type="ARBA" id="ARBA00022692"/>
    </source>
</evidence>
<dbReference type="InterPro" id="IPR036179">
    <property type="entry name" value="Ig-like_dom_sf"/>
</dbReference>
<evidence type="ECO:0000256" key="12">
    <source>
        <dbReference type="ARBA" id="ARBA00074025"/>
    </source>
</evidence>
<feature type="compositionally biased region" description="Polar residues" evidence="13">
    <location>
        <begin position="266"/>
        <end position="306"/>
    </location>
</feature>
<dbReference type="Proteomes" id="UP000001073">
    <property type="component" value="Chromosome 17"/>
</dbReference>
<dbReference type="Gene3D" id="2.60.40.10">
    <property type="entry name" value="Immunoglobulins"/>
    <property type="match status" value="2"/>
</dbReference>
<dbReference type="PANTHER" id="PTHR14162:SF1">
    <property type="entry name" value="MUCOSAL ADDRESSIN CELL ADHESION MOLECULE 1"/>
    <property type="match status" value="1"/>
</dbReference>
<keyword evidence="10" id="KW-0325">Glycoprotein</keyword>
<evidence type="ECO:0000256" key="1">
    <source>
        <dbReference type="ARBA" id="ARBA00004479"/>
    </source>
</evidence>
<sequence length="398" mass="42230">MDWGLALLLAGLLGLLLGQSLQVKPLQVEPPEPVVAVALGASRQLTCRLTCADRGAAVQWRGLDTSLGAVQSDTGRSVLTVRNASLSAAGTRVCVGSCWGRTFQHTVQLLVYAFPDQLTVSPAVLAPGDPEVACTAHKVTPGDPNALSFSLLLGGQELEGAQALGPEMEEEEPQEDEDVLFRVTERWRLPPLGTPVPPALYCQATMRLPGLELSHLCWVPWRPTRSPALTILHCPTSPEPPDTTSPEPPDTTSPELPDTTSPELPDTTSPELPDTTSPELPDTTSPETTSQQGSTHSPRSPGSTRTCRPEICQAGPTQGEVIPTGSSKPAGDQLPTALWTSSVVLGLLLLALLTYHLWKRCRHLAEDGAHPPASLRFLPQVSAWAGLRGTGQVGISPS</sequence>
<keyword evidence="7 14" id="KW-1133">Transmembrane helix</keyword>
<dbReference type="PANTHER" id="PTHR14162">
    <property type="entry name" value="MUCOSAL ADDRESSIN CELL ADHESION MOLECULE-1"/>
    <property type="match status" value="1"/>
</dbReference>
<dbReference type="GO" id="GO:0034113">
    <property type="term" value="P:heterotypic cell-cell adhesion"/>
    <property type="evidence" value="ECO:0007669"/>
    <property type="project" value="Ensembl"/>
</dbReference>
<dbReference type="InterPro" id="IPR013783">
    <property type="entry name" value="Ig-like_fold"/>
</dbReference>
<dbReference type="GO" id="GO:0005886">
    <property type="term" value="C:plasma membrane"/>
    <property type="evidence" value="ECO:0007669"/>
    <property type="project" value="GOC"/>
</dbReference>
<proteinExistence type="predicted"/>
<dbReference type="EMBL" id="ADFV01098364">
    <property type="status" value="NOT_ANNOTATED_CDS"/>
    <property type="molecule type" value="Genomic_DNA"/>
</dbReference>
<evidence type="ECO:0000256" key="7">
    <source>
        <dbReference type="ARBA" id="ARBA00022989"/>
    </source>
</evidence>
<reference evidence="17" key="2">
    <citation type="submission" date="2025-08" db="UniProtKB">
        <authorList>
            <consortium name="Ensembl"/>
        </authorList>
    </citation>
    <scope>IDENTIFICATION</scope>
</reference>
<keyword evidence="3 14" id="KW-0812">Transmembrane</keyword>
<dbReference type="InterPro" id="IPR007110">
    <property type="entry name" value="Ig-like_dom"/>
</dbReference>
<evidence type="ECO:0000256" key="11">
    <source>
        <dbReference type="ARBA" id="ARBA00023319"/>
    </source>
</evidence>
<evidence type="ECO:0000256" key="15">
    <source>
        <dbReference type="SAM" id="SignalP"/>
    </source>
</evidence>
<feature type="chain" id="PRO_5014186946" description="Mucosal addressin cell adhesion molecule 1" evidence="15">
    <location>
        <begin position="19"/>
        <end position="398"/>
    </location>
</feature>
<dbReference type="SUPFAM" id="SSF48726">
    <property type="entry name" value="Immunoglobulin"/>
    <property type="match status" value="2"/>
</dbReference>
<evidence type="ECO:0000256" key="4">
    <source>
        <dbReference type="ARBA" id="ARBA00022729"/>
    </source>
</evidence>
<evidence type="ECO:0000256" key="2">
    <source>
        <dbReference type="ARBA" id="ARBA00011738"/>
    </source>
</evidence>
<feature type="transmembrane region" description="Helical" evidence="14">
    <location>
        <begin position="337"/>
        <end position="358"/>
    </location>
</feature>
<keyword evidence="5" id="KW-0677">Repeat</keyword>
<dbReference type="SMART" id="SM00409">
    <property type="entry name" value="IG"/>
    <property type="match status" value="1"/>
</dbReference>
<dbReference type="eggNOG" id="ENOG502SR0W">
    <property type="taxonomic scope" value="Eukaryota"/>
</dbReference>
<dbReference type="GeneTree" id="ENSGT00510000049549"/>
<dbReference type="Pfam" id="PF09085">
    <property type="entry name" value="Adhes-Ig_like"/>
    <property type="match status" value="1"/>
</dbReference>
<dbReference type="GO" id="GO:0043113">
    <property type="term" value="P:receptor clustering"/>
    <property type="evidence" value="ECO:0007669"/>
    <property type="project" value="Ensembl"/>
</dbReference>
<feature type="region of interest" description="Disordered" evidence="13">
    <location>
        <begin position="230"/>
        <end position="328"/>
    </location>
</feature>
<dbReference type="OMA" id="RALRIEC"/>
<evidence type="ECO:0000256" key="6">
    <source>
        <dbReference type="ARBA" id="ARBA00022889"/>
    </source>
</evidence>
<organism evidence="17 18">
    <name type="scientific">Nomascus leucogenys</name>
    <name type="common">Northern white-cheeked gibbon</name>
    <name type="synonym">Hylobates leucogenys</name>
    <dbReference type="NCBI Taxonomy" id="61853"/>
    <lineage>
        <taxon>Eukaryota</taxon>
        <taxon>Metazoa</taxon>
        <taxon>Chordata</taxon>
        <taxon>Craniata</taxon>
        <taxon>Vertebrata</taxon>
        <taxon>Euteleostomi</taxon>
        <taxon>Mammalia</taxon>
        <taxon>Eutheria</taxon>
        <taxon>Euarchontoglires</taxon>
        <taxon>Primates</taxon>
        <taxon>Haplorrhini</taxon>
        <taxon>Catarrhini</taxon>
        <taxon>Hylobatidae</taxon>
        <taxon>Nomascus</taxon>
    </lineage>
</organism>
<evidence type="ECO:0000313" key="17">
    <source>
        <dbReference type="Ensembl" id="ENSNLEP00000000796.2"/>
    </source>
</evidence>
<comment type="subcellular location">
    <subcellularLocation>
        <location evidence="1">Membrane</location>
        <topology evidence="1">Single-pass type I membrane protein</topology>
    </subcellularLocation>
</comment>
<keyword evidence="9" id="KW-1015">Disulfide bond</keyword>
<dbReference type="FunFam" id="2.60.40.10:FF:000933">
    <property type="entry name" value="Mucosal addressin cell adhesion molecule 1"/>
    <property type="match status" value="1"/>
</dbReference>
<dbReference type="CDD" id="cd20942">
    <property type="entry name" value="IgI_MAdCAM-1"/>
    <property type="match status" value="1"/>
</dbReference>
<dbReference type="InParanoid" id="G1QIQ3"/>
<dbReference type="STRING" id="61853.ENSNLEP00000000796"/>
<evidence type="ECO:0000256" key="8">
    <source>
        <dbReference type="ARBA" id="ARBA00023136"/>
    </source>
</evidence>
<dbReference type="PROSITE" id="PS50835">
    <property type="entry name" value="IG_LIKE"/>
    <property type="match status" value="1"/>
</dbReference>
<evidence type="ECO:0000256" key="10">
    <source>
        <dbReference type="ARBA" id="ARBA00023180"/>
    </source>
</evidence>
<feature type="signal peptide" evidence="15">
    <location>
        <begin position="1"/>
        <end position="18"/>
    </location>
</feature>
<keyword evidence="8 14" id="KW-0472">Membrane</keyword>
<evidence type="ECO:0000256" key="13">
    <source>
        <dbReference type="SAM" id="MobiDB-lite"/>
    </source>
</evidence>
<evidence type="ECO:0000256" key="9">
    <source>
        <dbReference type="ARBA" id="ARBA00023157"/>
    </source>
</evidence>
<dbReference type="AlphaFoldDB" id="G1QIQ3"/>
<keyword evidence="6" id="KW-0130">Cell adhesion</keyword>
<dbReference type="InterPro" id="IPR003599">
    <property type="entry name" value="Ig_sub"/>
</dbReference>
<name>G1QIQ3_NOMLE</name>
<evidence type="ECO:0000256" key="5">
    <source>
        <dbReference type="ARBA" id="ARBA00022737"/>
    </source>
</evidence>
<reference evidence="17" key="3">
    <citation type="submission" date="2025-09" db="UniProtKB">
        <authorList>
            <consortium name="Ensembl"/>
        </authorList>
    </citation>
    <scope>IDENTIFICATION</scope>
</reference>
<dbReference type="HOGENOM" id="CLU_056743_1_1_1"/>
<dbReference type="GO" id="GO:0050901">
    <property type="term" value="P:leukocyte tethering or rolling"/>
    <property type="evidence" value="ECO:0007669"/>
    <property type="project" value="Ensembl"/>
</dbReference>
<dbReference type="InterPro" id="IPR037413">
    <property type="entry name" value="MADCAM1"/>
</dbReference>
<keyword evidence="11" id="KW-0393">Immunoglobulin domain</keyword>
<keyword evidence="18" id="KW-1185">Reference proteome</keyword>
<feature type="domain" description="Ig-like" evidence="16">
    <location>
        <begin position="25"/>
        <end position="94"/>
    </location>
</feature>
<comment type="subunit">
    <text evidence="2">Homodimer.</text>
</comment>
<reference evidence="17 18" key="1">
    <citation type="submission" date="2012-10" db="EMBL/GenBank/DDBJ databases">
        <authorList>
            <consortium name="Gibbon Genome Sequencing Consortium"/>
        </authorList>
    </citation>
    <scope>NUCLEOTIDE SEQUENCE [LARGE SCALE GENOMIC DNA]</scope>
</reference>
<dbReference type="FunFam" id="2.60.40.10:FF:000194">
    <property type="entry name" value="Intercellular adhesion molecule 1"/>
    <property type="match status" value="1"/>
</dbReference>
<dbReference type="Ensembl" id="ENSNLET00000000844.3">
    <property type="protein sequence ID" value="ENSNLEP00000000796.2"/>
    <property type="gene ID" value="ENSNLEG00000000673.3"/>
</dbReference>